<organism evidence="2 3">
    <name type="scientific">Constantimarinum furrinae</name>
    <dbReference type="NCBI Taxonomy" id="2562285"/>
    <lineage>
        <taxon>Bacteria</taxon>
        <taxon>Pseudomonadati</taxon>
        <taxon>Bacteroidota</taxon>
        <taxon>Flavobacteriia</taxon>
        <taxon>Flavobacteriales</taxon>
        <taxon>Flavobacteriaceae</taxon>
        <taxon>Altibacter/Constantimarinum group</taxon>
        <taxon>Constantimarinum</taxon>
    </lineage>
</organism>
<dbReference type="Proteomes" id="UP000515514">
    <property type="component" value="Chromosome"/>
</dbReference>
<gene>
    <name evidence="2" type="ORF">ALE3EI_0302</name>
</gene>
<dbReference type="AlphaFoldDB" id="A0A7G8PRC3"/>
<keyword evidence="1" id="KW-0472">Membrane</keyword>
<dbReference type="EMBL" id="CP052909">
    <property type="protein sequence ID" value="QNJ96889.1"/>
    <property type="molecule type" value="Genomic_DNA"/>
</dbReference>
<feature type="transmembrane region" description="Helical" evidence="1">
    <location>
        <begin position="12"/>
        <end position="32"/>
    </location>
</feature>
<dbReference type="RefSeq" id="WP_186990143.1">
    <property type="nucleotide sequence ID" value="NZ_CP052909.1"/>
</dbReference>
<reference evidence="2 3" key="1">
    <citation type="submission" date="2020-04" db="EMBL/GenBank/DDBJ databases">
        <title>Genome sequence of Altibacter aquimarinus strain ALE3EI.</title>
        <authorList>
            <person name="Oh H.-M."/>
            <person name="Jang D."/>
        </authorList>
    </citation>
    <scope>NUCLEOTIDE SEQUENCE [LARGE SCALE GENOMIC DNA]</scope>
    <source>
        <strain evidence="2 3">ALE3EI</strain>
    </source>
</reference>
<evidence type="ECO:0000313" key="2">
    <source>
        <dbReference type="EMBL" id="QNJ96889.1"/>
    </source>
</evidence>
<protein>
    <submittedName>
        <fullName evidence="2">Uncharacterized protein</fullName>
    </submittedName>
</protein>
<keyword evidence="3" id="KW-1185">Reference proteome</keyword>
<keyword evidence="1" id="KW-1133">Transmembrane helix</keyword>
<sequence>MRNTNSIQSGLAELLNSVLFITLFISLAYYGYEAMQEIWNGIAANATSEMNRWTL</sequence>
<dbReference type="KEGG" id="alti:ALE3EI_0302"/>
<evidence type="ECO:0000313" key="3">
    <source>
        <dbReference type="Proteomes" id="UP000515514"/>
    </source>
</evidence>
<name>A0A7G8PRC3_9FLAO</name>
<proteinExistence type="predicted"/>
<evidence type="ECO:0000256" key="1">
    <source>
        <dbReference type="SAM" id="Phobius"/>
    </source>
</evidence>
<keyword evidence="1" id="KW-0812">Transmembrane</keyword>
<accession>A0A7G8PRC3</accession>